<dbReference type="GO" id="GO:0003735">
    <property type="term" value="F:structural constituent of ribosome"/>
    <property type="evidence" value="ECO:0007669"/>
    <property type="project" value="InterPro"/>
</dbReference>
<dbReference type="GO" id="GO:0022625">
    <property type="term" value="C:cytosolic large ribosomal subunit"/>
    <property type="evidence" value="ECO:0007669"/>
    <property type="project" value="TreeGrafter"/>
</dbReference>
<name>A0A1F6WVQ0_9BACT</name>
<comment type="subunit">
    <text evidence="4">Part of the 50S ribosomal subunit. Contacts protein L32.</text>
</comment>
<dbReference type="HAMAP" id="MF_01368">
    <property type="entry name" value="Ribosomal_bL17"/>
    <property type="match status" value="1"/>
</dbReference>
<keyword evidence="3 4" id="KW-0687">Ribonucleoprotein</keyword>
<evidence type="ECO:0000256" key="5">
    <source>
        <dbReference type="RuleBase" id="RU000660"/>
    </source>
</evidence>
<reference evidence="6 7" key="1">
    <citation type="journal article" date="2016" name="Nat. Commun.">
        <title>Thousands of microbial genomes shed light on interconnected biogeochemical processes in an aquifer system.</title>
        <authorList>
            <person name="Anantharaman K."/>
            <person name="Brown C.T."/>
            <person name="Hug L.A."/>
            <person name="Sharon I."/>
            <person name="Castelle C.J."/>
            <person name="Probst A.J."/>
            <person name="Thomas B.C."/>
            <person name="Singh A."/>
            <person name="Wilkins M.J."/>
            <person name="Karaoz U."/>
            <person name="Brodie E.L."/>
            <person name="Williams K.H."/>
            <person name="Hubbard S.S."/>
            <person name="Banfield J.F."/>
        </authorList>
    </citation>
    <scope>NUCLEOTIDE SEQUENCE [LARGE SCALE GENOMIC DNA]</scope>
</reference>
<proteinExistence type="inferred from homology"/>
<keyword evidence="2 4" id="KW-0689">Ribosomal protein</keyword>
<dbReference type="AlphaFoldDB" id="A0A1F6WVQ0"/>
<dbReference type="NCBIfam" id="TIGR00059">
    <property type="entry name" value="L17"/>
    <property type="match status" value="1"/>
</dbReference>
<evidence type="ECO:0000256" key="1">
    <source>
        <dbReference type="ARBA" id="ARBA00008777"/>
    </source>
</evidence>
<dbReference type="GO" id="GO:0006412">
    <property type="term" value="P:translation"/>
    <property type="evidence" value="ECO:0007669"/>
    <property type="project" value="UniProtKB-UniRule"/>
</dbReference>
<evidence type="ECO:0000256" key="4">
    <source>
        <dbReference type="HAMAP-Rule" id="MF_01368"/>
    </source>
</evidence>
<evidence type="ECO:0000313" key="6">
    <source>
        <dbReference type="EMBL" id="OGI85957.1"/>
    </source>
</evidence>
<dbReference type="SUPFAM" id="SSF64263">
    <property type="entry name" value="Prokaryotic ribosomal protein L17"/>
    <property type="match status" value="1"/>
</dbReference>
<comment type="caution">
    <text evidence="6">The sequence shown here is derived from an EMBL/GenBank/DDBJ whole genome shotgun (WGS) entry which is preliminary data.</text>
</comment>
<dbReference type="STRING" id="1801770.A3A01_00975"/>
<comment type="similarity">
    <text evidence="1 4 5">Belongs to the bacterial ribosomal protein bL17 family.</text>
</comment>
<dbReference type="PANTHER" id="PTHR14413:SF16">
    <property type="entry name" value="LARGE RIBOSOMAL SUBUNIT PROTEIN BL17M"/>
    <property type="match status" value="1"/>
</dbReference>
<gene>
    <name evidence="4" type="primary">rplQ</name>
    <name evidence="6" type="ORF">A3A01_00975</name>
</gene>
<dbReference type="Proteomes" id="UP000179352">
    <property type="component" value="Unassembled WGS sequence"/>
</dbReference>
<evidence type="ECO:0000256" key="2">
    <source>
        <dbReference type="ARBA" id="ARBA00022980"/>
    </source>
</evidence>
<evidence type="ECO:0000313" key="7">
    <source>
        <dbReference type="Proteomes" id="UP000179352"/>
    </source>
</evidence>
<protein>
    <recommendedName>
        <fullName evidence="4">Large ribosomal subunit protein bL17</fullName>
    </recommendedName>
</protein>
<dbReference type="PANTHER" id="PTHR14413">
    <property type="entry name" value="RIBOSOMAL PROTEIN L17"/>
    <property type="match status" value="1"/>
</dbReference>
<dbReference type="InterPro" id="IPR036373">
    <property type="entry name" value="Ribosomal_bL17_sf"/>
</dbReference>
<accession>A0A1F6WVQ0</accession>
<dbReference type="Gene3D" id="3.90.1030.10">
    <property type="entry name" value="Ribosomal protein L17"/>
    <property type="match status" value="1"/>
</dbReference>
<evidence type="ECO:0000256" key="3">
    <source>
        <dbReference type="ARBA" id="ARBA00023274"/>
    </source>
</evidence>
<organism evidence="6 7">
    <name type="scientific">Candidatus Nomurabacteria bacterium RIFCSPLOWO2_01_FULL_39_17</name>
    <dbReference type="NCBI Taxonomy" id="1801770"/>
    <lineage>
        <taxon>Bacteria</taxon>
        <taxon>Candidatus Nomuraibacteriota</taxon>
    </lineage>
</organism>
<dbReference type="InterPro" id="IPR000456">
    <property type="entry name" value="Ribosomal_bL17"/>
</dbReference>
<sequence length="117" mass="13277">MRHSNSKRKFGRVKNQRRALMSSLALSLIVRGKIKTSEPKAKELRPFIEKLITNAKKGNPATRRLIISKLSNRSPEVKKLFEVIAPKYKDRNGGYTRLLKLGARKSDGAKMAVIEFV</sequence>
<dbReference type="Pfam" id="PF01196">
    <property type="entry name" value="Ribosomal_L17"/>
    <property type="match status" value="1"/>
</dbReference>
<dbReference type="EMBL" id="MFUU01000013">
    <property type="protein sequence ID" value="OGI85957.1"/>
    <property type="molecule type" value="Genomic_DNA"/>
</dbReference>